<protein>
    <submittedName>
        <fullName evidence="1">Uncharacterized protein</fullName>
    </submittedName>
</protein>
<name>A0A2N9JI92_9ACTN</name>
<evidence type="ECO:0000313" key="2">
    <source>
        <dbReference type="Proteomes" id="UP000238164"/>
    </source>
</evidence>
<keyword evidence="2" id="KW-1185">Reference proteome</keyword>
<proteinExistence type="predicted"/>
<accession>A0A2N9JI92</accession>
<evidence type="ECO:0000313" key="1">
    <source>
        <dbReference type="EMBL" id="SPD87790.1"/>
    </source>
</evidence>
<dbReference type="Proteomes" id="UP000238164">
    <property type="component" value="Chromosome 1"/>
</dbReference>
<organism evidence="1 2">
    <name type="scientific">Micropruina glycogenica</name>
    <dbReference type="NCBI Taxonomy" id="75385"/>
    <lineage>
        <taxon>Bacteria</taxon>
        <taxon>Bacillati</taxon>
        <taxon>Actinomycetota</taxon>
        <taxon>Actinomycetes</taxon>
        <taxon>Propionibacteriales</taxon>
        <taxon>Nocardioidaceae</taxon>
        <taxon>Micropruina</taxon>
    </lineage>
</organism>
<dbReference type="EMBL" id="LT985188">
    <property type="protein sequence ID" value="SPD87790.1"/>
    <property type="molecule type" value="Genomic_DNA"/>
</dbReference>
<gene>
    <name evidence="1" type="ORF">MPLG2_2760</name>
</gene>
<dbReference type="KEGG" id="mgg:MPLG2_2760"/>
<sequence>MSVARSLRRLLHPQDHGTLEDITLHPQLCDLGPEPFQLLVIIGGELTVTLPTRYTGVPGRGALLGSAASALAEGGG</sequence>
<reference evidence="1 2" key="1">
    <citation type="submission" date="2018-02" db="EMBL/GenBank/DDBJ databases">
        <authorList>
            <person name="Cohen D.B."/>
            <person name="Kent A.D."/>
        </authorList>
    </citation>
    <scope>NUCLEOTIDE SEQUENCE [LARGE SCALE GENOMIC DNA]</scope>
    <source>
        <strain evidence="1">1</strain>
    </source>
</reference>
<dbReference type="AlphaFoldDB" id="A0A2N9JI92"/>